<dbReference type="NCBIfam" id="TIGR00254">
    <property type="entry name" value="GGDEF"/>
    <property type="match status" value="1"/>
</dbReference>
<accession>A0A4U6Q801</accession>
<proteinExistence type="predicted"/>
<evidence type="ECO:0000313" key="4">
    <source>
        <dbReference type="EMBL" id="TKV56161.1"/>
    </source>
</evidence>
<dbReference type="SMART" id="SM00267">
    <property type="entry name" value="GGDEF"/>
    <property type="match status" value="1"/>
</dbReference>
<keyword evidence="2" id="KW-0472">Membrane</keyword>
<feature type="transmembrane region" description="Helical" evidence="2">
    <location>
        <begin position="20"/>
        <end position="40"/>
    </location>
</feature>
<dbReference type="PANTHER" id="PTHR45138:SF9">
    <property type="entry name" value="DIGUANYLATE CYCLASE DGCM-RELATED"/>
    <property type="match status" value="1"/>
</dbReference>
<keyword evidence="5" id="KW-1185">Reference proteome</keyword>
<dbReference type="EMBL" id="SZZH01000008">
    <property type="protein sequence ID" value="TKV56161.1"/>
    <property type="molecule type" value="Genomic_DNA"/>
</dbReference>
<evidence type="ECO:0000259" key="3">
    <source>
        <dbReference type="PROSITE" id="PS50887"/>
    </source>
</evidence>
<dbReference type="GO" id="GO:0043709">
    <property type="term" value="P:cell adhesion involved in single-species biofilm formation"/>
    <property type="evidence" value="ECO:0007669"/>
    <property type="project" value="TreeGrafter"/>
</dbReference>
<evidence type="ECO:0000256" key="1">
    <source>
        <dbReference type="SAM" id="MobiDB-lite"/>
    </source>
</evidence>
<feature type="transmembrane region" description="Helical" evidence="2">
    <location>
        <begin position="72"/>
        <end position="92"/>
    </location>
</feature>
<name>A0A4U6Q801_9ACTN</name>
<dbReference type="InterPro" id="IPR000160">
    <property type="entry name" value="GGDEF_dom"/>
</dbReference>
<evidence type="ECO:0000313" key="5">
    <source>
        <dbReference type="Proteomes" id="UP000306985"/>
    </source>
</evidence>
<keyword evidence="2" id="KW-0812">Transmembrane</keyword>
<dbReference type="InterPro" id="IPR029787">
    <property type="entry name" value="Nucleotide_cyclase"/>
</dbReference>
<dbReference type="GO" id="GO:0052621">
    <property type="term" value="F:diguanylate cyclase activity"/>
    <property type="evidence" value="ECO:0007669"/>
    <property type="project" value="TreeGrafter"/>
</dbReference>
<protein>
    <submittedName>
        <fullName evidence="4">GGDEF domain-containing protein</fullName>
    </submittedName>
</protein>
<evidence type="ECO:0000256" key="2">
    <source>
        <dbReference type="SAM" id="Phobius"/>
    </source>
</evidence>
<dbReference type="PROSITE" id="PS50887">
    <property type="entry name" value="GGDEF"/>
    <property type="match status" value="1"/>
</dbReference>
<dbReference type="InterPro" id="IPR043128">
    <property type="entry name" value="Rev_trsase/Diguanyl_cyclase"/>
</dbReference>
<dbReference type="Gene3D" id="3.30.70.270">
    <property type="match status" value="1"/>
</dbReference>
<sequence>MRLIDWLHPRDRRVAAHKVAIMTAVAAGVMLFEALVRIAGGHTGDLIAPVTTSLALFAVAVAFLAVRREPSLVGRTLWAVLPVAGVVLIAALDLATSDAGFVGLFSFVFPALYAASQLRQPGVILISGLVQTACAVVVFTVLPPIDAVVTMAYFAGIGLTATLLLFQSVERTARLVERLEQLAAVDPLTGLVTRRVLEEATRTALSRSPDVGTGLILVDVDHFKAINDRFGHPAGDEVLVQLAAVLRGQCRSTDVISRLGGDEIAILLPGMHAADLPDRAEALGVAVRGLTVTLPDGGTTSLSVSGGAAHAPSHAGDHRSLYTAADIALYEAKRSGRDRIVVSTGTSRVIVGPGPSSTSGRPEELTGERPVPAGPAQP</sequence>
<feature type="transmembrane region" description="Helical" evidence="2">
    <location>
        <begin position="98"/>
        <end position="115"/>
    </location>
</feature>
<organism evidence="4 5">
    <name type="scientific">Nakamurella flava</name>
    <dbReference type="NCBI Taxonomy" id="2576308"/>
    <lineage>
        <taxon>Bacteria</taxon>
        <taxon>Bacillati</taxon>
        <taxon>Actinomycetota</taxon>
        <taxon>Actinomycetes</taxon>
        <taxon>Nakamurellales</taxon>
        <taxon>Nakamurellaceae</taxon>
        <taxon>Nakamurella</taxon>
    </lineage>
</organism>
<dbReference type="Proteomes" id="UP000306985">
    <property type="component" value="Unassembled WGS sequence"/>
</dbReference>
<reference evidence="4 5" key="1">
    <citation type="submission" date="2019-05" db="EMBL/GenBank/DDBJ databases">
        <title>Nakamurella sp. N5BH11, whole genome shotgun sequence.</title>
        <authorList>
            <person name="Tuo L."/>
        </authorList>
    </citation>
    <scope>NUCLEOTIDE SEQUENCE [LARGE SCALE GENOMIC DNA]</scope>
    <source>
        <strain evidence="4 5">N5BH11</strain>
    </source>
</reference>
<feature type="region of interest" description="Disordered" evidence="1">
    <location>
        <begin position="346"/>
        <end position="378"/>
    </location>
</feature>
<dbReference type="GO" id="GO:1902201">
    <property type="term" value="P:negative regulation of bacterial-type flagellum-dependent cell motility"/>
    <property type="evidence" value="ECO:0007669"/>
    <property type="project" value="TreeGrafter"/>
</dbReference>
<dbReference type="SUPFAM" id="SSF55073">
    <property type="entry name" value="Nucleotide cyclase"/>
    <property type="match status" value="1"/>
</dbReference>
<feature type="transmembrane region" description="Helical" evidence="2">
    <location>
        <begin position="148"/>
        <end position="166"/>
    </location>
</feature>
<dbReference type="AlphaFoldDB" id="A0A4U6Q801"/>
<dbReference type="FunFam" id="3.30.70.270:FF:000001">
    <property type="entry name" value="Diguanylate cyclase domain protein"/>
    <property type="match status" value="1"/>
</dbReference>
<keyword evidence="2" id="KW-1133">Transmembrane helix</keyword>
<comment type="caution">
    <text evidence="4">The sequence shown here is derived from an EMBL/GenBank/DDBJ whole genome shotgun (WGS) entry which is preliminary data.</text>
</comment>
<dbReference type="InterPro" id="IPR050469">
    <property type="entry name" value="Diguanylate_Cyclase"/>
</dbReference>
<dbReference type="OrthoDB" id="23692at2"/>
<dbReference type="RefSeq" id="WP_137451817.1">
    <property type="nucleotide sequence ID" value="NZ_SZZH01000008.1"/>
</dbReference>
<feature type="transmembrane region" description="Helical" evidence="2">
    <location>
        <begin position="46"/>
        <end position="65"/>
    </location>
</feature>
<gene>
    <name evidence="4" type="ORF">FDO65_21540</name>
</gene>
<dbReference type="CDD" id="cd01949">
    <property type="entry name" value="GGDEF"/>
    <property type="match status" value="1"/>
</dbReference>
<feature type="transmembrane region" description="Helical" evidence="2">
    <location>
        <begin position="122"/>
        <end position="142"/>
    </location>
</feature>
<feature type="domain" description="GGDEF" evidence="3">
    <location>
        <begin position="211"/>
        <end position="345"/>
    </location>
</feature>
<dbReference type="PANTHER" id="PTHR45138">
    <property type="entry name" value="REGULATORY COMPONENTS OF SENSORY TRANSDUCTION SYSTEM"/>
    <property type="match status" value="1"/>
</dbReference>
<dbReference type="Pfam" id="PF00990">
    <property type="entry name" value="GGDEF"/>
    <property type="match status" value="1"/>
</dbReference>
<dbReference type="GO" id="GO:0005886">
    <property type="term" value="C:plasma membrane"/>
    <property type="evidence" value="ECO:0007669"/>
    <property type="project" value="TreeGrafter"/>
</dbReference>